<dbReference type="InterPro" id="IPR035272">
    <property type="entry name" value="DUF5351"/>
</dbReference>
<reference evidence="1 2" key="1">
    <citation type="submission" date="2023-07" db="EMBL/GenBank/DDBJ databases">
        <title>Genomic Encyclopedia of Type Strains, Phase IV (KMG-IV): sequencing the most valuable type-strain genomes for metagenomic binning, comparative biology and taxonomic classification.</title>
        <authorList>
            <person name="Goeker M."/>
        </authorList>
    </citation>
    <scope>NUCLEOTIDE SEQUENCE [LARGE SCALE GENOMIC DNA]</scope>
    <source>
        <strain evidence="1 2">DSM 12751</strain>
    </source>
</reference>
<organism evidence="1 2">
    <name type="scientific">Caldalkalibacillus horti</name>
    <dbReference type="NCBI Taxonomy" id="77523"/>
    <lineage>
        <taxon>Bacteria</taxon>
        <taxon>Bacillati</taxon>
        <taxon>Bacillota</taxon>
        <taxon>Bacilli</taxon>
        <taxon>Bacillales</taxon>
        <taxon>Bacillaceae</taxon>
        <taxon>Caldalkalibacillus</taxon>
    </lineage>
</organism>
<comment type="caution">
    <text evidence="1">The sequence shown here is derived from an EMBL/GenBank/DDBJ whole genome shotgun (WGS) entry which is preliminary data.</text>
</comment>
<dbReference type="Gene3D" id="6.20.20.10">
    <property type="match status" value="1"/>
</dbReference>
<dbReference type="Pfam" id="PF17302">
    <property type="entry name" value="DUF5351"/>
    <property type="match status" value="1"/>
</dbReference>
<dbReference type="Proteomes" id="UP001235840">
    <property type="component" value="Unassembled WGS sequence"/>
</dbReference>
<dbReference type="RefSeq" id="WP_307389918.1">
    <property type="nucleotide sequence ID" value="NZ_BAAADK010000009.1"/>
</dbReference>
<gene>
    <name evidence="1" type="ORF">J2S11_000291</name>
</gene>
<evidence type="ECO:0000313" key="2">
    <source>
        <dbReference type="Proteomes" id="UP001235840"/>
    </source>
</evidence>
<dbReference type="EMBL" id="JAUSTY010000001">
    <property type="protein sequence ID" value="MDQ0164392.1"/>
    <property type="molecule type" value="Genomic_DNA"/>
</dbReference>
<keyword evidence="2" id="KW-1185">Reference proteome</keyword>
<accession>A0ABT9VTT9</accession>
<proteinExistence type="predicted"/>
<protein>
    <submittedName>
        <fullName evidence="1">DnaJ-class molecular chaperone</fullName>
    </submittedName>
</protein>
<name>A0ABT9VTT9_9BACI</name>
<evidence type="ECO:0000313" key="1">
    <source>
        <dbReference type="EMBL" id="MDQ0164392.1"/>
    </source>
</evidence>
<sequence length="56" mass="6427">MLKHKSAQVECQSCHDHGYVQLLLGGSETCFECQGSKKWRMLPSEKKVKLYSVQLK</sequence>